<dbReference type="NCBIfam" id="TIGR01552">
    <property type="entry name" value="phd_fam"/>
    <property type="match status" value="1"/>
</dbReference>
<accession>A0A0P6XMF8</accession>
<dbReference type="PANTHER" id="PTHR33713:SF9">
    <property type="entry name" value="ANTITOXIN"/>
    <property type="match status" value="1"/>
</dbReference>
<dbReference type="Proteomes" id="UP000050514">
    <property type="component" value="Unassembled WGS sequence"/>
</dbReference>
<dbReference type="AlphaFoldDB" id="A0A0P6XMF8"/>
<organism evidence="3 4">
    <name type="scientific">Bellilinea caldifistulae</name>
    <dbReference type="NCBI Taxonomy" id="360411"/>
    <lineage>
        <taxon>Bacteria</taxon>
        <taxon>Bacillati</taxon>
        <taxon>Chloroflexota</taxon>
        <taxon>Anaerolineae</taxon>
        <taxon>Anaerolineales</taxon>
        <taxon>Anaerolineaceae</taxon>
        <taxon>Bellilinea</taxon>
    </lineage>
</organism>
<comment type="function">
    <text evidence="2">Antitoxin component of a type II toxin-antitoxin (TA) system.</text>
</comment>
<dbReference type="RefSeq" id="WP_061913682.1">
    <property type="nucleotide sequence ID" value="NZ_DF967971.1"/>
</dbReference>
<dbReference type="Pfam" id="PF02604">
    <property type="entry name" value="PhdYeFM_antitox"/>
    <property type="match status" value="1"/>
</dbReference>
<dbReference type="SUPFAM" id="SSF143120">
    <property type="entry name" value="YefM-like"/>
    <property type="match status" value="1"/>
</dbReference>
<dbReference type="InterPro" id="IPR006442">
    <property type="entry name" value="Antitoxin_Phd/YefM"/>
</dbReference>
<sequence length="84" mass="9836">MNLWQLQEAKSRFSELVERTLRNGAQIVTRRGKKVVVVLSYEEYRRLTNPQRNLAQFLLQSPLAGSELKIERDQSLPREVDLQP</sequence>
<dbReference type="OrthoDB" id="361281at2"/>
<dbReference type="InterPro" id="IPR051405">
    <property type="entry name" value="phD/YefM_antitoxin"/>
</dbReference>
<evidence type="ECO:0000313" key="4">
    <source>
        <dbReference type="Proteomes" id="UP000050514"/>
    </source>
</evidence>
<dbReference type="InterPro" id="IPR036165">
    <property type="entry name" value="YefM-like_sf"/>
</dbReference>
<comment type="caution">
    <text evidence="3">The sequence shown here is derived from an EMBL/GenBank/DDBJ whole genome shotgun (WGS) entry which is preliminary data.</text>
</comment>
<dbReference type="Gene3D" id="3.40.1620.10">
    <property type="entry name" value="YefM-like domain"/>
    <property type="match status" value="1"/>
</dbReference>
<evidence type="ECO:0000256" key="1">
    <source>
        <dbReference type="ARBA" id="ARBA00009981"/>
    </source>
</evidence>
<evidence type="ECO:0000313" key="3">
    <source>
        <dbReference type="EMBL" id="KPL77565.1"/>
    </source>
</evidence>
<name>A0A0P6XMF8_9CHLR</name>
<keyword evidence="4" id="KW-1185">Reference proteome</keyword>
<dbReference type="STRING" id="360411.AC812_03240"/>
<evidence type="ECO:0000256" key="2">
    <source>
        <dbReference type="RuleBase" id="RU362080"/>
    </source>
</evidence>
<comment type="similarity">
    <text evidence="1 2">Belongs to the phD/YefM antitoxin family.</text>
</comment>
<reference evidence="3 4" key="1">
    <citation type="submission" date="2015-07" db="EMBL/GenBank/DDBJ databases">
        <title>Draft genome of Bellilinea caldifistulae DSM 17877.</title>
        <authorList>
            <person name="Hemp J."/>
            <person name="Ward L.M."/>
            <person name="Pace L.A."/>
            <person name="Fischer W.W."/>
        </authorList>
    </citation>
    <scope>NUCLEOTIDE SEQUENCE [LARGE SCALE GENOMIC DNA]</scope>
    <source>
        <strain evidence="3 4">GOMI-1</strain>
    </source>
</reference>
<dbReference type="EMBL" id="LGHJ01000009">
    <property type="protein sequence ID" value="KPL77565.1"/>
    <property type="molecule type" value="Genomic_DNA"/>
</dbReference>
<protein>
    <recommendedName>
        <fullName evidence="2">Antitoxin</fullName>
    </recommendedName>
</protein>
<dbReference type="PANTHER" id="PTHR33713">
    <property type="entry name" value="ANTITOXIN YAFN-RELATED"/>
    <property type="match status" value="1"/>
</dbReference>
<proteinExistence type="inferred from homology"/>
<gene>
    <name evidence="3" type="ORF">AC812_03240</name>
</gene>